<dbReference type="InterPro" id="IPR033420">
    <property type="entry name" value="GAPES1"/>
</dbReference>
<reference evidence="2 3" key="1">
    <citation type="journal article" date="2011" name="BMC Genomics">
        <title>Genome sequencing reveals diversification of virulence factor content and possible host adaptation in distinct subpopulations of Salmonella enterica.</title>
        <authorList>
            <person name="den Bakker H.C."/>
            <person name="Moreno Switt A.I."/>
            <person name="Govoni G."/>
            <person name="Cummings C.A."/>
            <person name="Ranieri M.L."/>
            <person name="Degoricija L."/>
            <person name="Hoelzer K."/>
            <person name="Rodriguez-Rivera L.D."/>
            <person name="Brown S."/>
            <person name="Bolchacova E."/>
            <person name="Furtado M.R."/>
            <person name="Wiedmann M."/>
        </authorList>
    </citation>
    <scope>NUCLEOTIDE SEQUENCE [LARGE SCALE GENOMIC DNA]</scope>
    <source>
        <strain evidence="2 3">R6-377</strain>
    </source>
</reference>
<feature type="domain" description="Gammaproteobacterial periplasmic sensor" evidence="1">
    <location>
        <begin position="1"/>
        <end position="36"/>
    </location>
</feature>
<proteinExistence type="predicted"/>
<protein>
    <submittedName>
        <fullName evidence="2">Putative two-component response regulator and GGDEF family protein YeaJ</fullName>
    </submittedName>
</protein>
<name>G5LPS9_SALET</name>
<evidence type="ECO:0000259" key="1">
    <source>
        <dbReference type="Pfam" id="PF17155"/>
    </source>
</evidence>
<evidence type="ECO:0000313" key="2">
    <source>
        <dbReference type="EMBL" id="EHC38344.1"/>
    </source>
</evidence>
<sequence length="39" mass="4297">MDDITQENVMSFLTPVYLAGTLKGIVMVDVNQDNLNPLS</sequence>
<dbReference type="AlphaFoldDB" id="G5LPS9"/>
<dbReference type="EMBL" id="AFCJ01001177">
    <property type="protein sequence ID" value="EHC38344.1"/>
    <property type="molecule type" value="Genomic_DNA"/>
</dbReference>
<organism evidence="2 3">
    <name type="scientific">Salmonella enterica subsp. enterica serovar Alachua str. R6-377</name>
    <dbReference type="NCBI Taxonomy" id="913241"/>
    <lineage>
        <taxon>Bacteria</taxon>
        <taxon>Pseudomonadati</taxon>
        <taxon>Pseudomonadota</taxon>
        <taxon>Gammaproteobacteria</taxon>
        <taxon>Enterobacterales</taxon>
        <taxon>Enterobacteriaceae</taxon>
        <taxon>Salmonella</taxon>
    </lineage>
</organism>
<evidence type="ECO:0000313" key="3">
    <source>
        <dbReference type="Proteomes" id="UP000004642"/>
    </source>
</evidence>
<dbReference type="Proteomes" id="UP000004642">
    <property type="component" value="Unassembled WGS sequence"/>
</dbReference>
<dbReference type="Pfam" id="PF17155">
    <property type="entry name" value="GAPES1"/>
    <property type="match status" value="1"/>
</dbReference>
<gene>
    <name evidence="2" type="ORF">LTSEALA_2755</name>
</gene>
<comment type="caution">
    <text evidence="2">The sequence shown here is derived from an EMBL/GenBank/DDBJ whole genome shotgun (WGS) entry which is preliminary data.</text>
</comment>
<dbReference type="PATRIC" id="fig|913241.3.peg.2077"/>
<accession>G5LPS9</accession>